<gene>
    <name evidence="5" type="ORF">NTEN_LOCUS6542</name>
</gene>
<accession>A0A6H5GDR5</accession>
<feature type="region of interest" description="Disordered" evidence="3">
    <location>
        <begin position="19"/>
        <end position="87"/>
    </location>
</feature>
<protein>
    <recommendedName>
        <fullName evidence="4">SH3 domain-containing protein</fullName>
    </recommendedName>
</protein>
<dbReference type="GO" id="GO:0007274">
    <property type="term" value="P:neuromuscular synaptic transmission"/>
    <property type="evidence" value="ECO:0007669"/>
    <property type="project" value="TreeGrafter"/>
</dbReference>
<evidence type="ECO:0000313" key="5">
    <source>
        <dbReference type="EMBL" id="CAB0000755.1"/>
    </source>
</evidence>
<feature type="domain" description="SH3" evidence="4">
    <location>
        <begin position="1"/>
        <end position="28"/>
    </location>
</feature>
<dbReference type="InterPro" id="IPR001452">
    <property type="entry name" value="SH3_domain"/>
</dbReference>
<feature type="non-terminal residue" evidence="5">
    <location>
        <position position="87"/>
    </location>
</feature>
<dbReference type="Gene3D" id="2.30.30.40">
    <property type="entry name" value="SH3 Domains"/>
    <property type="match status" value="1"/>
</dbReference>
<organism evidence="5 6">
    <name type="scientific">Nesidiocoris tenuis</name>
    <dbReference type="NCBI Taxonomy" id="355587"/>
    <lineage>
        <taxon>Eukaryota</taxon>
        <taxon>Metazoa</taxon>
        <taxon>Ecdysozoa</taxon>
        <taxon>Arthropoda</taxon>
        <taxon>Hexapoda</taxon>
        <taxon>Insecta</taxon>
        <taxon>Pterygota</taxon>
        <taxon>Neoptera</taxon>
        <taxon>Paraneoptera</taxon>
        <taxon>Hemiptera</taxon>
        <taxon>Heteroptera</taxon>
        <taxon>Panheteroptera</taxon>
        <taxon>Cimicomorpha</taxon>
        <taxon>Miridae</taxon>
        <taxon>Dicyphina</taxon>
        <taxon>Nesidiocoris</taxon>
    </lineage>
</organism>
<dbReference type="PROSITE" id="PS50002">
    <property type="entry name" value="SH3"/>
    <property type="match status" value="1"/>
</dbReference>
<evidence type="ECO:0000313" key="6">
    <source>
        <dbReference type="Proteomes" id="UP000479000"/>
    </source>
</evidence>
<keyword evidence="6" id="KW-1185">Reference proteome</keyword>
<dbReference type="OrthoDB" id="4158657at2759"/>
<proteinExistence type="predicted"/>
<dbReference type="AlphaFoldDB" id="A0A6H5GDR5"/>
<dbReference type="SUPFAM" id="SSF50044">
    <property type="entry name" value="SH3-domain"/>
    <property type="match status" value="1"/>
</dbReference>
<evidence type="ECO:0000256" key="1">
    <source>
        <dbReference type="ARBA" id="ARBA00022443"/>
    </source>
</evidence>
<keyword evidence="1 2" id="KW-0728">SH3 domain</keyword>
<evidence type="ECO:0000259" key="4">
    <source>
        <dbReference type="PROSITE" id="PS50002"/>
    </source>
</evidence>
<evidence type="ECO:0000256" key="2">
    <source>
        <dbReference type="PROSITE-ProRule" id="PRU00192"/>
    </source>
</evidence>
<reference evidence="5 6" key="1">
    <citation type="submission" date="2020-02" db="EMBL/GenBank/DDBJ databases">
        <authorList>
            <person name="Ferguson B K."/>
        </authorList>
    </citation>
    <scope>NUCLEOTIDE SEQUENCE [LARGE SCALE GENOMIC DNA]</scope>
</reference>
<dbReference type="GO" id="GO:0045202">
    <property type="term" value="C:synapse"/>
    <property type="evidence" value="ECO:0007669"/>
    <property type="project" value="GOC"/>
</dbReference>
<dbReference type="InterPro" id="IPR036028">
    <property type="entry name" value="SH3-like_dom_sf"/>
</dbReference>
<name>A0A6H5GDR5_9HEMI</name>
<dbReference type="PANTHER" id="PTHR14234">
    <property type="entry name" value="RIM BINDING PROTEIN-RELATED"/>
    <property type="match status" value="1"/>
</dbReference>
<sequence>MDDDGFYMGELDGVRGLVPSNFLTEAPPEYNTGGTSGSQQGGIKGNRGGPPQRLMQQDRSQGDRGHGPGARGPPPPPRSDQRPDRRK</sequence>
<dbReference type="EMBL" id="CADCXU010009865">
    <property type="protein sequence ID" value="CAB0000755.1"/>
    <property type="molecule type" value="Genomic_DNA"/>
</dbReference>
<dbReference type="InterPro" id="IPR040325">
    <property type="entry name" value="RIMBP1/2/3"/>
</dbReference>
<dbReference type="PANTHER" id="PTHR14234:SF19">
    <property type="entry name" value="RIM-BINDING PROTEIN, ISOFORM F"/>
    <property type="match status" value="1"/>
</dbReference>
<evidence type="ECO:0000256" key="3">
    <source>
        <dbReference type="SAM" id="MobiDB-lite"/>
    </source>
</evidence>
<dbReference type="Proteomes" id="UP000479000">
    <property type="component" value="Unassembled WGS sequence"/>
</dbReference>
<feature type="compositionally biased region" description="Gly residues" evidence="3">
    <location>
        <begin position="34"/>
        <end position="48"/>
    </location>
</feature>